<dbReference type="InterPro" id="IPR051604">
    <property type="entry name" value="Ergot_Alk_Oxidoreductase"/>
</dbReference>
<sequence length="285" mass="31915">MKKITIFGATGMLGRPVVQALVAAGFEVTTLVRNPEKAKDTLPASVKLIEGALEDKDAIRRSLEGADGVYLSLSFEQTAKPTDFIGERDGLRNILSVIHDYPIQRIAYLSSIIQAYDGFRWWIFDWKREAIALIKATGIPYTIFYPSNFMETLPGRMIRNNRVLLAGTPKVKNYWIAGDDYGRQVAQSFLKLTSENRDYAVQGPEALTVDEGADVYVKNTTHSKLKIAKVPLWVLKWAGLFNAQAGYGYHVVKAMIEHPEPFQAQNTWDELGKPTITLAQFAKSQ</sequence>
<dbReference type="PANTHER" id="PTHR43162">
    <property type="match status" value="1"/>
</dbReference>
<evidence type="ECO:0000313" key="3">
    <source>
        <dbReference type="Proteomes" id="UP000000493"/>
    </source>
</evidence>
<protein>
    <submittedName>
        <fullName evidence="2">NmrA family protein</fullName>
    </submittedName>
</protein>
<dbReference type="Gene3D" id="3.40.50.720">
    <property type="entry name" value="NAD(P)-binding Rossmann-like Domain"/>
    <property type="match status" value="1"/>
</dbReference>
<dbReference type="InterPro" id="IPR036291">
    <property type="entry name" value="NAD(P)-bd_dom_sf"/>
</dbReference>
<organism evidence="2 3">
    <name type="scientific">Runella slithyformis (strain ATCC 29530 / DSM 19594 / LMG 11500 / NCIMB 11436 / LSU 4)</name>
    <dbReference type="NCBI Taxonomy" id="761193"/>
    <lineage>
        <taxon>Bacteria</taxon>
        <taxon>Pseudomonadati</taxon>
        <taxon>Bacteroidota</taxon>
        <taxon>Cytophagia</taxon>
        <taxon>Cytophagales</taxon>
        <taxon>Spirosomataceae</taxon>
        <taxon>Runella</taxon>
    </lineage>
</organism>
<dbReference type="Pfam" id="PF13460">
    <property type="entry name" value="NAD_binding_10"/>
    <property type="match status" value="1"/>
</dbReference>
<dbReference type="AlphaFoldDB" id="A0A7U4E570"/>
<dbReference type="KEGG" id="rsi:Runsl_1614"/>
<evidence type="ECO:0000313" key="2">
    <source>
        <dbReference type="EMBL" id="AEI48039.1"/>
    </source>
</evidence>
<accession>A0A7U4E570</accession>
<gene>
    <name evidence="2" type="ordered locus">Runsl_1614</name>
</gene>
<reference evidence="2 3" key="2">
    <citation type="journal article" date="2012" name="Stand. Genomic Sci.">
        <title>Complete genome sequence of the aquatic bacterium Runella slithyformis type strain (LSU 4(T)).</title>
        <authorList>
            <person name="Copeland A."/>
            <person name="Zhang X."/>
            <person name="Misra M."/>
            <person name="Lapidus A."/>
            <person name="Nolan M."/>
            <person name="Lucas S."/>
            <person name="Deshpande S."/>
            <person name="Cheng J.F."/>
            <person name="Tapia R."/>
            <person name="Goodwin L.A."/>
            <person name="Pitluck S."/>
            <person name="Liolios K."/>
            <person name="Pagani I."/>
            <person name="Ivanova N."/>
            <person name="Mikhailova N."/>
            <person name="Pati A."/>
            <person name="Chen A."/>
            <person name="Palaniappan K."/>
            <person name="Land M."/>
            <person name="Hauser L."/>
            <person name="Pan C."/>
            <person name="Jeffries C.D."/>
            <person name="Detter J.C."/>
            <person name="Brambilla E.M."/>
            <person name="Rohde M."/>
            <person name="Djao O.D."/>
            <person name="Goker M."/>
            <person name="Sikorski J."/>
            <person name="Tindall B.J."/>
            <person name="Woyke T."/>
            <person name="Bristow J."/>
            <person name="Eisen J.A."/>
            <person name="Markowitz V."/>
            <person name="Hugenholtz P."/>
            <person name="Kyrpides N.C."/>
            <person name="Klenk H.P."/>
            <person name="Mavromatis K."/>
        </authorList>
    </citation>
    <scope>NUCLEOTIDE SEQUENCE [LARGE SCALE GENOMIC DNA]</scope>
    <source>
        <strain evidence="3">ATCC 29530 / DSM 19594 / LMG 11500 / NCIMB 11436 / LSU 4</strain>
    </source>
</reference>
<proteinExistence type="predicted"/>
<dbReference type="InterPro" id="IPR016040">
    <property type="entry name" value="NAD(P)-bd_dom"/>
</dbReference>
<dbReference type="Proteomes" id="UP000000493">
    <property type="component" value="Chromosome"/>
</dbReference>
<keyword evidence="3" id="KW-1185">Reference proteome</keyword>
<dbReference type="SUPFAM" id="SSF51735">
    <property type="entry name" value="NAD(P)-binding Rossmann-fold domains"/>
    <property type="match status" value="1"/>
</dbReference>
<reference evidence="3" key="1">
    <citation type="submission" date="2011-06" db="EMBL/GenBank/DDBJ databases">
        <title>The complete genome of chromosome of Runella slithyformis DSM 19594.</title>
        <authorList>
            <consortium name="US DOE Joint Genome Institute (JGI-PGF)"/>
            <person name="Lucas S."/>
            <person name="Han J."/>
            <person name="Lapidus A."/>
            <person name="Bruce D."/>
            <person name="Goodwin L."/>
            <person name="Pitluck S."/>
            <person name="Peters L."/>
            <person name="Kyrpides N."/>
            <person name="Mavromatis K."/>
            <person name="Ivanova N."/>
            <person name="Ovchinnikova G."/>
            <person name="Zhang X."/>
            <person name="Misra M."/>
            <person name="Detter J.C."/>
            <person name="Tapia R."/>
            <person name="Han C."/>
            <person name="Land M."/>
            <person name="Hauser L."/>
            <person name="Markowitz V."/>
            <person name="Cheng J.-F."/>
            <person name="Hugenholtz P."/>
            <person name="Woyke T."/>
            <person name="Wu D."/>
            <person name="Tindall B."/>
            <person name="Faehrich R."/>
            <person name="Brambilla E."/>
            <person name="Klenk H.-P."/>
            <person name="Eisen J.A."/>
        </authorList>
    </citation>
    <scope>NUCLEOTIDE SEQUENCE [LARGE SCALE GENOMIC DNA]</scope>
    <source>
        <strain evidence="3">ATCC 29530 / DSM 19594 / LMG 11500 / NCIMB 11436 / LSU 4</strain>
    </source>
</reference>
<dbReference type="EMBL" id="CP002859">
    <property type="protein sequence ID" value="AEI48039.1"/>
    <property type="molecule type" value="Genomic_DNA"/>
</dbReference>
<evidence type="ECO:0000259" key="1">
    <source>
        <dbReference type="Pfam" id="PF13460"/>
    </source>
</evidence>
<name>A0A7U4E570_RUNSL</name>
<dbReference type="RefSeq" id="WP_013927354.1">
    <property type="nucleotide sequence ID" value="NC_015703.1"/>
</dbReference>
<feature type="domain" description="NAD(P)-binding" evidence="1">
    <location>
        <begin position="8"/>
        <end position="152"/>
    </location>
</feature>
<dbReference type="PANTHER" id="PTHR43162:SF1">
    <property type="entry name" value="PRESTALK A DIFFERENTIATION PROTEIN A"/>
    <property type="match status" value="1"/>
</dbReference>